<dbReference type="SUPFAM" id="SSF100950">
    <property type="entry name" value="NagB/RpiA/CoA transferase-like"/>
    <property type="match status" value="1"/>
</dbReference>
<feature type="domain" description="HTH deoR-type" evidence="4">
    <location>
        <begin position="34"/>
        <end position="89"/>
    </location>
</feature>
<dbReference type="InterPro" id="IPR014036">
    <property type="entry name" value="DeoR-like_C"/>
</dbReference>
<dbReference type="SMART" id="SM00420">
    <property type="entry name" value="HTH_DEOR"/>
    <property type="match status" value="1"/>
</dbReference>
<gene>
    <name evidence="5" type="ORF">Sru01_55380</name>
</gene>
<evidence type="ECO:0000256" key="1">
    <source>
        <dbReference type="ARBA" id="ARBA00023015"/>
    </source>
</evidence>
<comment type="caution">
    <text evidence="5">The sequence shown here is derived from an EMBL/GenBank/DDBJ whole genome shotgun (WGS) entry which is preliminary data.</text>
</comment>
<dbReference type="Gene3D" id="3.40.50.1360">
    <property type="match status" value="1"/>
</dbReference>
<organism evidence="5 6">
    <name type="scientific">Sphaerisporangium rufum</name>
    <dbReference type="NCBI Taxonomy" id="1381558"/>
    <lineage>
        <taxon>Bacteria</taxon>
        <taxon>Bacillati</taxon>
        <taxon>Actinomycetota</taxon>
        <taxon>Actinomycetes</taxon>
        <taxon>Streptosporangiales</taxon>
        <taxon>Streptosporangiaceae</taxon>
        <taxon>Sphaerisporangium</taxon>
    </lineage>
</organism>
<dbReference type="GO" id="GO:0003700">
    <property type="term" value="F:DNA-binding transcription factor activity"/>
    <property type="evidence" value="ECO:0007669"/>
    <property type="project" value="InterPro"/>
</dbReference>
<protein>
    <submittedName>
        <fullName evidence="5">DeoR family transcriptional regulator</fullName>
    </submittedName>
</protein>
<evidence type="ECO:0000256" key="2">
    <source>
        <dbReference type="ARBA" id="ARBA00023125"/>
    </source>
</evidence>
<evidence type="ECO:0000313" key="5">
    <source>
        <dbReference type="EMBL" id="GII80556.1"/>
    </source>
</evidence>
<evidence type="ECO:0000313" key="6">
    <source>
        <dbReference type="Proteomes" id="UP000655287"/>
    </source>
</evidence>
<dbReference type="InterPro" id="IPR036390">
    <property type="entry name" value="WH_DNA-bd_sf"/>
</dbReference>
<dbReference type="InterPro" id="IPR050313">
    <property type="entry name" value="Carb_Metab_HTH_regulators"/>
</dbReference>
<evidence type="ECO:0000256" key="3">
    <source>
        <dbReference type="ARBA" id="ARBA00023163"/>
    </source>
</evidence>
<dbReference type="PRINTS" id="PR00037">
    <property type="entry name" value="HTHLACR"/>
</dbReference>
<evidence type="ECO:0000259" key="4">
    <source>
        <dbReference type="PROSITE" id="PS51000"/>
    </source>
</evidence>
<dbReference type="SMART" id="SM01134">
    <property type="entry name" value="DeoRC"/>
    <property type="match status" value="1"/>
</dbReference>
<dbReference type="PROSITE" id="PS00894">
    <property type="entry name" value="HTH_DEOR_1"/>
    <property type="match status" value="1"/>
</dbReference>
<dbReference type="PROSITE" id="PS51000">
    <property type="entry name" value="HTH_DEOR_2"/>
    <property type="match status" value="1"/>
</dbReference>
<keyword evidence="1" id="KW-0805">Transcription regulation</keyword>
<reference evidence="5" key="1">
    <citation type="submission" date="2021-01" db="EMBL/GenBank/DDBJ databases">
        <title>Whole genome shotgun sequence of Sphaerisporangium rufum NBRC 109079.</title>
        <authorList>
            <person name="Komaki H."/>
            <person name="Tamura T."/>
        </authorList>
    </citation>
    <scope>NUCLEOTIDE SEQUENCE</scope>
    <source>
        <strain evidence="5">NBRC 109079</strain>
    </source>
</reference>
<dbReference type="AlphaFoldDB" id="A0A919R6F5"/>
<dbReference type="GO" id="GO:0003677">
    <property type="term" value="F:DNA binding"/>
    <property type="evidence" value="ECO:0007669"/>
    <property type="project" value="UniProtKB-KW"/>
</dbReference>
<dbReference type="Pfam" id="PF00455">
    <property type="entry name" value="DeoRC"/>
    <property type="match status" value="1"/>
</dbReference>
<dbReference type="InterPro" id="IPR037171">
    <property type="entry name" value="NagB/RpiA_transferase-like"/>
</dbReference>
<keyword evidence="6" id="KW-1185">Reference proteome</keyword>
<keyword evidence="3" id="KW-0804">Transcription</keyword>
<dbReference type="Gene3D" id="1.10.10.10">
    <property type="entry name" value="Winged helix-like DNA-binding domain superfamily/Winged helix DNA-binding domain"/>
    <property type="match status" value="1"/>
</dbReference>
<name>A0A919R6F5_9ACTN</name>
<dbReference type="SUPFAM" id="SSF46785">
    <property type="entry name" value="Winged helix' DNA-binding domain"/>
    <property type="match status" value="1"/>
</dbReference>
<dbReference type="PANTHER" id="PTHR30363:SF44">
    <property type="entry name" value="AGA OPERON TRANSCRIPTIONAL REPRESSOR-RELATED"/>
    <property type="match status" value="1"/>
</dbReference>
<dbReference type="Pfam" id="PF08220">
    <property type="entry name" value="HTH_DeoR"/>
    <property type="match status" value="1"/>
</dbReference>
<dbReference type="PANTHER" id="PTHR30363">
    <property type="entry name" value="HTH-TYPE TRANSCRIPTIONAL REGULATOR SRLR-RELATED"/>
    <property type="match status" value="1"/>
</dbReference>
<dbReference type="InterPro" id="IPR018356">
    <property type="entry name" value="Tscrpt_reg_HTH_DeoR_CS"/>
</dbReference>
<proteinExistence type="predicted"/>
<accession>A0A919R6F5</accession>
<dbReference type="Proteomes" id="UP000655287">
    <property type="component" value="Unassembled WGS sequence"/>
</dbReference>
<keyword evidence="2" id="KW-0238">DNA-binding</keyword>
<dbReference type="EMBL" id="BOOU01000076">
    <property type="protein sequence ID" value="GII80556.1"/>
    <property type="molecule type" value="Genomic_DNA"/>
</dbReference>
<sequence length="296" mass="31383">MHDLVIHIKGRLALSAHFCAFMRAGDWYDPPVLQHIRHAAIMQRVRLAGATSVRDLAAQLGVSPSTIRRDLEVLNRDGTLTRVRGGALANLDADGDRPFATVASVDEEDKDAVARRAADLVDDGDVVLLDIGTTTVRLARRLAGRRVTVVTSSLAVLDALRGDPEVELLLLGGMVRRAYHSLVGVLTEQALRQVCADHVFLSASGVRPDGQVTDSTLAEVPLKRAMMAAGEQVVLLVDRQKFPGTGALRVCGPEELDVVVTNQGADPATLDALAAAGTTVLAAGGQTRRAAGKEQA</sequence>
<dbReference type="InterPro" id="IPR036388">
    <property type="entry name" value="WH-like_DNA-bd_sf"/>
</dbReference>
<dbReference type="InterPro" id="IPR001034">
    <property type="entry name" value="DeoR_HTH"/>
</dbReference>